<dbReference type="HOGENOM" id="CLU_267052_0_0_1"/>
<dbReference type="InterPro" id="IPR000331">
    <property type="entry name" value="Rap/Ran_GAP_dom"/>
</dbReference>
<dbReference type="OrthoDB" id="2499658at2759"/>
<dbReference type="InterPro" id="IPR050989">
    <property type="entry name" value="Rap1_Ran_GAP"/>
</dbReference>
<dbReference type="Gene3D" id="3.40.50.11210">
    <property type="entry name" value="Rap/Ran-GAP"/>
    <property type="match status" value="1"/>
</dbReference>
<evidence type="ECO:0000256" key="4">
    <source>
        <dbReference type="PROSITE-ProRule" id="PRU00125"/>
    </source>
</evidence>
<accession>F4NVP3</accession>
<feature type="domain" description="LIM zinc-binding" evidence="6">
    <location>
        <begin position="1"/>
        <end position="49"/>
    </location>
</feature>
<organism evidence="8 9">
    <name type="scientific">Batrachochytrium dendrobatidis (strain JAM81 / FGSC 10211)</name>
    <name type="common">Frog chytrid fungus</name>
    <dbReference type="NCBI Taxonomy" id="684364"/>
    <lineage>
        <taxon>Eukaryota</taxon>
        <taxon>Fungi</taxon>
        <taxon>Fungi incertae sedis</taxon>
        <taxon>Chytridiomycota</taxon>
        <taxon>Chytridiomycota incertae sedis</taxon>
        <taxon>Chytridiomycetes</taxon>
        <taxon>Rhizophydiales</taxon>
        <taxon>Rhizophydiales incertae sedis</taxon>
        <taxon>Batrachochytrium</taxon>
    </lineage>
</organism>
<keyword evidence="2 4" id="KW-0479">Metal-binding</keyword>
<reference evidence="8 9" key="1">
    <citation type="submission" date="2009-12" db="EMBL/GenBank/DDBJ databases">
        <title>The draft genome of Batrachochytrium dendrobatidis.</title>
        <authorList>
            <consortium name="US DOE Joint Genome Institute (JGI-PGF)"/>
            <person name="Kuo A."/>
            <person name="Salamov A."/>
            <person name="Schmutz J."/>
            <person name="Lucas S."/>
            <person name="Pitluck S."/>
            <person name="Rosenblum E."/>
            <person name="Stajich J."/>
            <person name="Eisen M."/>
            <person name="Grigoriev I.V."/>
        </authorList>
    </citation>
    <scope>NUCLEOTIDE SEQUENCE [LARGE SCALE GENOMIC DNA]</scope>
    <source>
        <strain evidence="9">JAM81 / FGSC 10211</strain>
    </source>
</reference>
<dbReference type="Pfam" id="PF00412">
    <property type="entry name" value="LIM"/>
    <property type="match status" value="1"/>
</dbReference>
<proteinExistence type="predicted"/>
<sequence length="1237" mass="137532">MESAVAEGKTFHRTCFKCTACKKTLAINNYVSYKGSFYCSNHIPRDTSIADTHKTLDIETRPFSEKFEAGNNSYTSPITVTKEERSGNITKAFAKIKKSISRTLYQSDSQDVAGCSGDQLPTDCDDHGSTPILMDKSAVVLTPLSTFVDESISPEELANRVLHAGKPDMLKFKQDSNRVPNQSSDGFISSLESKSNSGTDNNLSEKSTTTMTPIKPSCDIGMVKSRSRPAMSKSTSQNRLSAIFKSKKSIGPSPETVSDKDITDLDYNKSTAVTQDYPSSNLEPNFAQSNISNTELEGSVLTRKRASTLGSISRLFNGFQSHPDVKPATTDVKSHDTPELKIQTNPDSVRQPSNTPISHALGNHSIPPASAELRENHLGNFRWGSRSTMLPWKVSDTLVAFETKAKEASDRDNMRRGPRSPIAYSPSDLNCSRGRNFATGTHALHSEQLGINNLVTSPLLDNSYNGFTKSIQNAIGISLDDTAAAPKKGLNHEVESSETTRKLADLQFKIKSSARELLHYYEKLQNTPIENRKVIISTFSTHFKTSRESLRELIELTNSVVTVVDLRRNGIELLKFEKEWTSESTFGSSKGLDEFRHLLSNINTNVEFVMRRYPQNEKKLMVKPTTGFREEGTYDDSIKQEEKSPIFKNLYQDYILEHVADAQYYRRYFMNKKKLGSVIISLRKEDYVEKPAQLGDSKDQITEGSYRAILRIKDQPEKRELIQLAQIKKPLLGKVSTRSVLQLLHKDINPTKLKTVEDKAIEKKILSLDELRYCSRYKFGVLLVKPGQKTDNEFLQNVEGSKGYNKFLDIMGDRVELKGYKGYAGGLDVSNDRTGLYSIGTTWRSFEIMFHVATLLPFVPDDDQQIERKRHIGNDIINIMYLEDDAQFDPRAIRSQFTHIFVVIKQEKNLPALNKSSDLENNDTGYRVSITSNADVLRFGPSLPEPSVFVDMNEMREFLFCKLINGENSAYKAPKFAKPHQRTYRTLFDDIIEEFYGSVSRRSSRNGSFAGPSHEKFKSKDHDSGSSAACGSPSTLASYTNHGISQAGTHIGKLLRHTSANNLRIQTPHLSASTNDVTIKGAINSSNDANSSTSNIKMQAEKCVVLASPDSNQLAVTNQSPSSPMQNSNTVGSSSAHNEIDFPDFESSIGAASKLIITLDSQNEFEQQQSKACLFKTDTLWQSDNTGPDATATTLALHDDALSQAVYGSSGYHTSEEHLSFNNNPAIPTNGATAMES</sequence>
<feature type="region of interest" description="Disordered" evidence="5">
    <location>
        <begin position="1002"/>
        <end position="1032"/>
    </location>
</feature>
<dbReference type="PANTHER" id="PTHR15711:SF22">
    <property type="entry name" value="RAP-GAP DOMAIN-CONTAINING PROTEIN"/>
    <property type="match status" value="1"/>
</dbReference>
<dbReference type="Pfam" id="PF02145">
    <property type="entry name" value="Rap_GAP"/>
    <property type="match status" value="1"/>
</dbReference>
<dbReference type="STRING" id="684364.F4NVP3"/>
<keyword evidence="3 4" id="KW-0862">Zinc</keyword>
<dbReference type="SMART" id="SM00132">
    <property type="entry name" value="LIM"/>
    <property type="match status" value="1"/>
</dbReference>
<feature type="region of interest" description="Disordered" evidence="5">
    <location>
        <begin position="1218"/>
        <end position="1237"/>
    </location>
</feature>
<keyword evidence="4" id="KW-0440">LIM domain</keyword>
<name>F4NVP3_BATDJ</name>
<dbReference type="PROSITE" id="PS50085">
    <property type="entry name" value="RAPGAP"/>
    <property type="match status" value="1"/>
</dbReference>
<dbReference type="RefSeq" id="XP_006675408.1">
    <property type="nucleotide sequence ID" value="XM_006675345.1"/>
</dbReference>
<dbReference type="GO" id="GO:0051056">
    <property type="term" value="P:regulation of small GTPase mediated signal transduction"/>
    <property type="evidence" value="ECO:0007669"/>
    <property type="project" value="InterPro"/>
</dbReference>
<dbReference type="EMBL" id="GL882879">
    <property type="protein sequence ID" value="EGF84119.1"/>
    <property type="molecule type" value="Genomic_DNA"/>
</dbReference>
<evidence type="ECO:0000259" key="6">
    <source>
        <dbReference type="PROSITE" id="PS50023"/>
    </source>
</evidence>
<evidence type="ECO:0000256" key="3">
    <source>
        <dbReference type="ARBA" id="ARBA00022833"/>
    </source>
</evidence>
<dbReference type="InParanoid" id="F4NVP3"/>
<feature type="region of interest" description="Disordered" evidence="5">
    <location>
        <begin position="323"/>
        <end position="353"/>
    </location>
</feature>
<feature type="compositionally biased region" description="Low complexity" evidence="5">
    <location>
        <begin position="1118"/>
        <end position="1129"/>
    </location>
</feature>
<evidence type="ECO:0000256" key="1">
    <source>
        <dbReference type="ARBA" id="ARBA00022468"/>
    </source>
</evidence>
<evidence type="ECO:0008006" key="10">
    <source>
        <dbReference type="Google" id="ProtNLM"/>
    </source>
</evidence>
<dbReference type="PROSITE" id="PS50023">
    <property type="entry name" value="LIM_DOMAIN_2"/>
    <property type="match status" value="1"/>
</dbReference>
<dbReference type="CDD" id="cd09358">
    <property type="entry name" value="LIM_Mical_like"/>
    <property type="match status" value="1"/>
</dbReference>
<evidence type="ECO:0000313" key="8">
    <source>
        <dbReference type="EMBL" id="EGF84119.1"/>
    </source>
</evidence>
<gene>
    <name evidence="8" type="ORF">BATDEDRAFT_21879</name>
</gene>
<feature type="compositionally biased region" description="Polar residues" evidence="5">
    <location>
        <begin position="1220"/>
        <end position="1237"/>
    </location>
</feature>
<feature type="compositionally biased region" description="Polar residues" evidence="5">
    <location>
        <begin position="177"/>
        <end position="212"/>
    </location>
</feature>
<dbReference type="SUPFAM" id="SSF111347">
    <property type="entry name" value="Rap/Ran-GAP"/>
    <property type="match status" value="1"/>
</dbReference>
<dbReference type="GO" id="GO:0046872">
    <property type="term" value="F:metal ion binding"/>
    <property type="evidence" value="ECO:0007669"/>
    <property type="project" value="UniProtKB-KW"/>
</dbReference>
<feature type="domain" description="Rap-GAP" evidence="7">
    <location>
        <begin position="765"/>
        <end position="991"/>
    </location>
</feature>
<feature type="region of interest" description="Disordered" evidence="5">
    <location>
        <begin position="1115"/>
        <end position="1135"/>
    </location>
</feature>
<dbReference type="GeneID" id="18237778"/>
<dbReference type="PANTHER" id="PTHR15711">
    <property type="entry name" value="RAP GTPASE-ACTIVATING PROTEIN"/>
    <property type="match status" value="1"/>
</dbReference>
<dbReference type="InterPro" id="IPR035974">
    <property type="entry name" value="Rap/Ran-GAP_sf"/>
</dbReference>
<evidence type="ECO:0000259" key="7">
    <source>
        <dbReference type="PROSITE" id="PS50085"/>
    </source>
</evidence>
<dbReference type="InterPro" id="IPR001781">
    <property type="entry name" value="Znf_LIM"/>
</dbReference>
<dbReference type="AlphaFoldDB" id="F4NVP3"/>
<dbReference type="GO" id="GO:0005096">
    <property type="term" value="F:GTPase activator activity"/>
    <property type="evidence" value="ECO:0000318"/>
    <property type="project" value="GO_Central"/>
</dbReference>
<protein>
    <recommendedName>
        <fullName evidence="10">Rap-GAP domain-containing protein</fullName>
    </recommendedName>
</protein>
<evidence type="ECO:0000256" key="5">
    <source>
        <dbReference type="SAM" id="MobiDB-lite"/>
    </source>
</evidence>
<feature type="compositionally biased region" description="Polar residues" evidence="5">
    <location>
        <begin position="342"/>
        <end position="353"/>
    </location>
</feature>
<feature type="region of interest" description="Disordered" evidence="5">
    <location>
        <begin position="172"/>
        <end position="221"/>
    </location>
</feature>
<evidence type="ECO:0000256" key="2">
    <source>
        <dbReference type="ARBA" id="ARBA00022723"/>
    </source>
</evidence>
<dbReference type="Gene3D" id="2.10.110.10">
    <property type="entry name" value="Cysteine Rich Protein"/>
    <property type="match status" value="1"/>
</dbReference>
<dbReference type="GO" id="GO:0005737">
    <property type="term" value="C:cytoplasm"/>
    <property type="evidence" value="ECO:0000318"/>
    <property type="project" value="GO_Central"/>
</dbReference>
<dbReference type="Proteomes" id="UP000007241">
    <property type="component" value="Unassembled WGS sequence"/>
</dbReference>
<keyword evidence="1" id="KW-0343">GTPase activation</keyword>
<evidence type="ECO:0000313" key="9">
    <source>
        <dbReference type="Proteomes" id="UP000007241"/>
    </source>
</evidence>
<feature type="compositionally biased region" description="Basic and acidic residues" evidence="5">
    <location>
        <begin position="1013"/>
        <end position="1024"/>
    </location>
</feature>
<keyword evidence="9" id="KW-1185">Reference proteome</keyword>